<accession>A0A4C1YPS8</accession>
<dbReference type="AlphaFoldDB" id="A0A4C1YPS8"/>
<keyword evidence="2" id="KW-1185">Reference proteome</keyword>
<evidence type="ECO:0000313" key="1">
    <source>
        <dbReference type="EMBL" id="GBP76902.1"/>
    </source>
</evidence>
<name>A0A4C1YPS8_EUMVA</name>
<dbReference type="Proteomes" id="UP000299102">
    <property type="component" value="Unassembled WGS sequence"/>
</dbReference>
<gene>
    <name evidence="1" type="ORF">EVAR_52590_1</name>
</gene>
<protein>
    <submittedName>
        <fullName evidence="1">Uncharacterized protein</fullName>
    </submittedName>
</protein>
<comment type="caution">
    <text evidence="1">The sequence shown here is derived from an EMBL/GenBank/DDBJ whole genome shotgun (WGS) entry which is preliminary data.</text>
</comment>
<sequence length="162" mass="18106">MKGMGRNLCHKHKLRPSAARVAKPPLFKCSCAAADCPDSYTEIDLNLDTDPVSDLDPDANIERNLFQKKSNPKKVHNIIVIIREEYISFKLMKAYHQQHGEGSEVLKLLKNALPIPSSDVRHAMSDTSKITEAPFTSSRRQSLIVNCHRITIAKSLPESSQA</sequence>
<organism evidence="1 2">
    <name type="scientific">Eumeta variegata</name>
    <name type="common">Bagworm moth</name>
    <name type="synonym">Eumeta japonica</name>
    <dbReference type="NCBI Taxonomy" id="151549"/>
    <lineage>
        <taxon>Eukaryota</taxon>
        <taxon>Metazoa</taxon>
        <taxon>Ecdysozoa</taxon>
        <taxon>Arthropoda</taxon>
        <taxon>Hexapoda</taxon>
        <taxon>Insecta</taxon>
        <taxon>Pterygota</taxon>
        <taxon>Neoptera</taxon>
        <taxon>Endopterygota</taxon>
        <taxon>Lepidoptera</taxon>
        <taxon>Glossata</taxon>
        <taxon>Ditrysia</taxon>
        <taxon>Tineoidea</taxon>
        <taxon>Psychidae</taxon>
        <taxon>Oiketicinae</taxon>
        <taxon>Eumeta</taxon>
    </lineage>
</organism>
<dbReference type="EMBL" id="BGZK01001309">
    <property type="protein sequence ID" value="GBP76902.1"/>
    <property type="molecule type" value="Genomic_DNA"/>
</dbReference>
<evidence type="ECO:0000313" key="2">
    <source>
        <dbReference type="Proteomes" id="UP000299102"/>
    </source>
</evidence>
<reference evidence="1 2" key="1">
    <citation type="journal article" date="2019" name="Commun. Biol.">
        <title>The bagworm genome reveals a unique fibroin gene that provides high tensile strength.</title>
        <authorList>
            <person name="Kono N."/>
            <person name="Nakamura H."/>
            <person name="Ohtoshi R."/>
            <person name="Tomita M."/>
            <person name="Numata K."/>
            <person name="Arakawa K."/>
        </authorList>
    </citation>
    <scope>NUCLEOTIDE SEQUENCE [LARGE SCALE GENOMIC DNA]</scope>
</reference>
<proteinExistence type="predicted"/>